<dbReference type="PANTHER" id="PTHR35514">
    <property type="entry name" value="THYLAKOID LUMENAL 15.0 KDA PROTEIN 2, CHLOROPLASTIC"/>
    <property type="match status" value="1"/>
</dbReference>
<dbReference type="InterPro" id="IPR007621">
    <property type="entry name" value="TPM_dom"/>
</dbReference>
<feature type="domain" description="TPM" evidence="2">
    <location>
        <begin position="124"/>
        <end position="159"/>
    </location>
</feature>
<evidence type="ECO:0000256" key="1">
    <source>
        <dbReference type="SAM" id="Phobius"/>
    </source>
</evidence>
<evidence type="ECO:0000259" key="2">
    <source>
        <dbReference type="Pfam" id="PF04536"/>
    </source>
</evidence>
<keyword evidence="1" id="KW-0472">Membrane</keyword>
<reference evidence="3" key="2">
    <citation type="journal article" date="2015" name="Data Brief">
        <title>Shoot transcriptome of the giant reed, Arundo donax.</title>
        <authorList>
            <person name="Barrero R.A."/>
            <person name="Guerrero F.D."/>
            <person name="Moolhuijzen P."/>
            <person name="Goolsby J.A."/>
            <person name="Tidwell J."/>
            <person name="Bellgard S.E."/>
            <person name="Bellgard M.I."/>
        </authorList>
    </citation>
    <scope>NUCLEOTIDE SEQUENCE</scope>
    <source>
        <tissue evidence="3">Shoot tissue taken approximately 20 cm above the soil surface</tissue>
    </source>
</reference>
<feature type="transmembrane region" description="Helical" evidence="1">
    <location>
        <begin position="168"/>
        <end position="189"/>
    </location>
</feature>
<keyword evidence="1" id="KW-1133">Transmembrane helix</keyword>
<dbReference type="EMBL" id="GBRH01197588">
    <property type="protein sequence ID" value="JAE00308.1"/>
    <property type="molecule type" value="Transcribed_RNA"/>
</dbReference>
<accession>A0A0A9EW83</accession>
<sequence length="246" mass="27159">MKRKKKERKKRSMALLLPSAPLLPLTRSRAAATASSPLSIRRPRPRTLPLPRAHCSARPTPHPAAAGREAAASWAGKLAGAVPWKAAVSGALALAVSFTCFVGLVNARTGVNKPELLPKEFTTVIDVAGFLSSGQENRLRQEIEDLEKDTGFKLRVLAQNYPDTPGELLYYIYGMTLAMLSTISLFSPFTKACNHCMCGQNVLTWTANISYSVLINHVNMFEYVSHTFTKYDFVVFFAKVYYNRSG</sequence>
<feature type="transmembrane region" description="Helical" evidence="1">
    <location>
        <begin position="86"/>
        <end position="107"/>
    </location>
</feature>
<dbReference type="AlphaFoldDB" id="A0A0A9EW83"/>
<keyword evidence="1" id="KW-0812">Transmembrane</keyword>
<reference evidence="3" key="1">
    <citation type="submission" date="2014-09" db="EMBL/GenBank/DDBJ databases">
        <authorList>
            <person name="Magalhaes I.L.F."/>
            <person name="Oliveira U."/>
            <person name="Santos F.R."/>
            <person name="Vidigal T.H.D.A."/>
            <person name="Brescovit A.D."/>
            <person name="Santos A.J."/>
        </authorList>
    </citation>
    <scope>NUCLEOTIDE SEQUENCE</scope>
    <source>
        <tissue evidence="3">Shoot tissue taken approximately 20 cm above the soil surface</tissue>
    </source>
</reference>
<protein>
    <recommendedName>
        <fullName evidence="2">TPM domain-containing protein</fullName>
    </recommendedName>
</protein>
<organism evidence="3">
    <name type="scientific">Arundo donax</name>
    <name type="common">Giant reed</name>
    <name type="synonym">Donax arundinaceus</name>
    <dbReference type="NCBI Taxonomy" id="35708"/>
    <lineage>
        <taxon>Eukaryota</taxon>
        <taxon>Viridiplantae</taxon>
        <taxon>Streptophyta</taxon>
        <taxon>Embryophyta</taxon>
        <taxon>Tracheophyta</taxon>
        <taxon>Spermatophyta</taxon>
        <taxon>Magnoliopsida</taxon>
        <taxon>Liliopsida</taxon>
        <taxon>Poales</taxon>
        <taxon>Poaceae</taxon>
        <taxon>PACMAD clade</taxon>
        <taxon>Arundinoideae</taxon>
        <taxon>Arundineae</taxon>
        <taxon>Arundo</taxon>
    </lineage>
</organism>
<proteinExistence type="predicted"/>
<name>A0A0A9EW83_ARUDO</name>
<evidence type="ECO:0000313" key="3">
    <source>
        <dbReference type="EMBL" id="JAE00308.1"/>
    </source>
</evidence>
<dbReference type="Pfam" id="PF04536">
    <property type="entry name" value="TPM_phosphatase"/>
    <property type="match status" value="1"/>
</dbReference>
<dbReference type="PANTHER" id="PTHR35514:SF1">
    <property type="entry name" value="THYLAKOID LUMENAL 15.0 KDA PROTEIN 2, CHLOROPLASTIC"/>
    <property type="match status" value="1"/>
</dbReference>